<dbReference type="PANTHER" id="PTHR32114:SF2">
    <property type="entry name" value="ABC TRANSPORTER ABCH.3"/>
    <property type="match status" value="1"/>
</dbReference>
<feature type="compositionally biased region" description="Basic and acidic residues" evidence="4">
    <location>
        <begin position="198"/>
        <end position="216"/>
    </location>
</feature>
<evidence type="ECO:0000256" key="3">
    <source>
        <dbReference type="SAM" id="Coils"/>
    </source>
</evidence>
<proteinExistence type="inferred from homology"/>
<evidence type="ECO:0000256" key="4">
    <source>
        <dbReference type="SAM" id="MobiDB-lite"/>
    </source>
</evidence>
<organism evidence="5 6">
    <name type="scientific">Halalkaliarchaeum desulfuricum</name>
    <dbReference type="NCBI Taxonomy" id="2055893"/>
    <lineage>
        <taxon>Archaea</taxon>
        <taxon>Methanobacteriati</taxon>
        <taxon>Methanobacteriota</taxon>
        <taxon>Stenosarchaea group</taxon>
        <taxon>Halobacteria</taxon>
        <taxon>Halobacteriales</taxon>
        <taxon>Haloferacaceae</taxon>
        <taxon>Halalkaliarchaeum</taxon>
    </lineage>
</organism>
<feature type="region of interest" description="Disordered" evidence="4">
    <location>
        <begin position="145"/>
        <end position="216"/>
    </location>
</feature>
<evidence type="ECO:0000256" key="1">
    <source>
        <dbReference type="ARBA" id="ARBA00023054"/>
    </source>
</evidence>
<sequence length="597" mass="67729">MTWQIRIDSIGGIASGSASIEPGLNAVRGSNWQGKSSFVEAIKVGLGVSKELMEGADEGQVRIDTPDETYTVDLVRENGTVVRNGTPVLADEYDVARMELFGCLDERNAIRDAVRQGDSLEDSLLQPLDFQRIDEKISDLKRERERVESERKKAQQARNRLPKVQEEVTQLESELSELNEKRKQLSSDVTDQDTDSSSAREELSQARSDRNQAENQIDRLERTIQRAEEKLAEYEAELEEISVDEDADVTAELAEVRDTVDRLEQENEVLQSVYSANEMVLAENKVDLIADVERGLVDDSLECWTCGERVTRGQIEERLDRLGQKISEKRAQVDDRRKRIDKLEARREEIKQTKRRKSDLKTNISELQAKLSDRRQSLSDARDRLEAAEERIEQLSDQVDTTLEEITDIEGEIKYRKAELQDKEGKLEQIEQRAQRADTLEDEYEEISSEIEELRSRKEEIKRGTRDAFDEAVGDLVERLNTGFESARLTSSFELVVARDGRETPLDALSEGELELLGIVAGLAGHEAFDTTEVAPIMVLDGIGSLADENLHALVEYIEQRTDYFVFTTFPEHSPFDGQEIDPSEWEVGTPERASST</sequence>
<dbReference type="InterPro" id="IPR027417">
    <property type="entry name" value="P-loop_NTPase"/>
</dbReference>
<dbReference type="Gene3D" id="3.40.50.300">
    <property type="entry name" value="P-loop containing nucleotide triphosphate hydrolases"/>
    <property type="match status" value="2"/>
</dbReference>
<feature type="region of interest" description="Disordered" evidence="4">
    <location>
        <begin position="575"/>
        <end position="597"/>
    </location>
</feature>
<dbReference type="GeneID" id="37878882"/>
<dbReference type="Proteomes" id="UP000263012">
    <property type="component" value="Chromosome"/>
</dbReference>
<gene>
    <name evidence="5" type="ORF">AArcSl_2526</name>
</gene>
<evidence type="ECO:0000313" key="6">
    <source>
        <dbReference type="Proteomes" id="UP000263012"/>
    </source>
</evidence>
<comment type="similarity">
    <text evidence="2">Belongs to the Sph1/Sph2 family.</text>
</comment>
<dbReference type="SUPFAM" id="SSF52540">
    <property type="entry name" value="P-loop containing nucleoside triphosphate hydrolases"/>
    <property type="match status" value="2"/>
</dbReference>
<feature type="coiled-coil region" evidence="3">
    <location>
        <begin position="312"/>
        <end position="464"/>
    </location>
</feature>
<dbReference type="AlphaFoldDB" id="A0A343TM25"/>
<name>A0A343TM25_9EURY</name>
<accession>A0A343TM25</accession>
<reference evidence="6" key="1">
    <citation type="submission" date="2017-11" db="EMBL/GenBank/DDBJ databases">
        <title>Phenotypic and genomic properties of facultatively anaerobic sulfur-reducing natronoarchaea from hypersaline soda lakes.</title>
        <authorList>
            <person name="Sorokin D.Y."/>
            <person name="Kublanov I.V."/>
            <person name="Roman P."/>
            <person name="Sinninghe Damste J.S."/>
            <person name="Golyshin P.N."/>
            <person name="Rojo D."/>
            <person name="Ciordia S."/>
            <person name="Mena M.D.C."/>
            <person name="Ferrer M."/>
            <person name="Messina E."/>
            <person name="Smedile F."/>
            <person name="La Spada G."/>
            <person name="La Cono V."/>
            <person name="Yakimov M.M."/>
        </authorList>
    </citation>
    <scope>NUCLEOTIDE SEQUENCE [LARGE SCALE GENOMIC DNA]</scope>
    <source>
        <strain evidence="6">AArc-Sl</strain>
    </source>
</reference>
<dbReference type="NCBIfam" id="NF045487">
    <property type="entry name" value="ASRP"/>
    <property type="match status" value="1"/>
</dbReference>
<dbReference type="PANTHER" id="PTHR32114">
    <property type="entry name" value="ABC TRANSPORTER ABCH.3"/>
    <property type="match status" value="1"/>
</dbReference>
<evidence type="ECO:0000313" key="5">
    <source>
        <dbReference type="EMBL" id="AUX10147.1"/>
    </source>
</evidence>
<protein>
    <submittedName>
        <fullName evidence="5">Chromosome segregation ATPase</fullName>
    </submittedName>
</protein>
<dbReference type="RefSeq" id="WP_119819911.1">
    <property type="nucleotide sequence ID" value="NZ_CP025066.1"/>
</dbReference>
<dbReference type="EMBL" id="CP025066">
    <property type="protein sequence ID" value="AUX10147.1"/>
    <property type="molecule type" value="Genomic_DNA"/>
</dbReference>
<evidence type="ECO:0000256" key="2">
    <source>
        <dbReference type="ARBA" id="ARBA00049666"/>
    </source>
</evidence>
<keyword evidence="1 3" id="KW-0175">Coiled coil</keyword>
<dbReference type="KEGG" id="hdf:AArcSl_2526"/>
<keyword evidence="6" id="KW-1185">Reference proteome</keyword>